<gene>
    <name evidence="1" type="ORF">EFD62_03870</name>
</gene>
<dbReference type="RefSeq" id="WP_069193431.1">
    <property type="nucleotide sequence ID" value="NZ_RLII01000003.1"/>
</dbReference>
<name>A0A4Q0I688_9FIRM</name>
<evidence type="ECO:0000313" key="2">
    <source>
        <dbReference type="Proteomes" id="UP000289166"/>
    </source>
</evidence>
<dbReference type="Pfam" id="PF09986">
    <property type="entry name" value="DUF2225"/>
    <property type="match status" value="1"/>
</dbReference>
<accession>A0A4Q0I688</accession>
<organism evidence="1 2">
    <name type="scientific">Acetivibrio mesophilus</name>
    <dbReference type="NCBI Taxonomy" id="2487273"/>
    <lineage>
        <taxon>Bacteria</taxon>
        <taxon>Bacillati</taxon>
        <taxon>Bacillota</taxon>
        <taxon>Clostridia</taxon>
        <taxon>Eubacteriales</taxon>
        <taxon>Oscillospiraceae</taxon>
        <taxon>Acetivibrio</taxon>
    </lineage>
</organism>
<reference evidence="2" key="1">
    <citation type="submission" date="2018-11" db="EMBL/GenBank/DDBJ databases">
        <title>Genome sequencing of a novel mesophilic and cellulolytic organism within the genus Hungateiclostridium.</title>
        <authorList>
            <person name="Rettenmaier R."/>
            <person name="Liebl W."/>
            <person name="Zverlov V."/>
        </authorList>
    </citation>
    <scope>NUCLEOTIDE SEQUENCE [LARGE SCALE GENOMIC DNA]</scope>
    <source>
        <strain evidence="2">N2K1</strain>
    </source>
</reference>
<sequence>MLDSLYNKSVVCPVCQQKIEVTKVKSKDCVVASRDSDFCVYYQSVNPIFYDVWVCEYCGYAAQQERFENISLIDAKRIKENISKYWKTRSFCGERDIEKAIEAFKLALYNLCKTSAKPIEYAKVCLRIAWLYRIKKDEREIKFLKHALRYYCETYENEPFPVGKLDQYTCMYMIAELNRRVGNYDDAIVWFSKIISSPEARSNKVLIDNTREQFHLAKEAKEGKEKA</sequence>
<dbReference type="OrthoDB" id="9780343at2"/>
<protein>
    <submittedName>
        <fullName evidence="1">DUF2225 domain-containing protein</fullName>
    </submittedName>
</protein>
<comment type="caution">
    <text evidence="1">The sequence shown here is derived from an EMBL/GenBank/DDBJ whole genome shotgun (WGS) entry which is preliminary data.</text>
</comment>
<dbReference type="Gene3D" id="1.25.40.10">
    <property type="entry name" value="Tetratricopeptide repeat domain"/>
    <property type="match status" value="1"/>
</dbReference>
<keyword evidence="2" id="KW-1185">Reference proteome</keyword>
<dbReference type="SUPFAM" id="SSF48452">
    <property type="entry name" value="TPR-like"/>
    <property type="match status" value="1"/>
</dbReference>
<dbReference type="Proteomes" id="UP000289166">
    <property type="component" value="Unassembled WGS sequence"/>
</dbReference>
<dbReference type="AlphaFoldDB" id="A0A4Q0I688"/>
<evidence type="ECO:0000313" key="1">
    <source>
        <dbReference type="EMBL" id="RXE59896.1"/>
    </source>
</evidence>
<dbReference type="EMBL" id="RLII01000003">
    <property type="protein sequence ID" value="RXE59896.1"/>
    <property type="molecule type" value="Genomic_DNA"/>
</dbReference>
<dbReference type="InterPro" id="IPR018708">
    <property type="entry name" value="DUF2225"/>
</dbReference>
<proteinExistence type="predicted"/>
<dbReference type="InterPro" id="IPR011990">
    <property type="entry name" value="TPR-like_helical_dom_sf"/>
</dbReference>